<dbReference type="Pfam" id="PF11138">
    <property type="entry name" value="DUF2911"/>
    <property type="match status" value="1"/>
</dbReference>
<accession>A0A1G7MCI0</accession>
<dbReference type="RefSeq" id="WP_089830662.1">
    <property type="nucleotide sequence ID" value="NZ_FNBN01000002.1"/>
</dbReference>
<proteinExistence type="predicted"/>
<dbReference type="OrthoDB" id="9808374at2"/>
<dbReference type="Proteomes" id="UP000199045">
    <property type="component" value="Unassembled WGS sequence"/>
</dbReference>
<evidence type="ECO:0008006" key="4">
    <source>
        <dbReference type="Google" id="ProtNLM"/>
    </source>
</evidence>
<name>A0A1G7MCI0_CHIFI</name>
<evidence type="ECO:0000313" key="2">
    <source>
        <dbReference type="EMBL" id="SDF59356.1"/>
    </source>
</evidence>
<dbReference type="EMBL" id="FNBN01000002">
    <property type="protein sequence ID" value="SDF59356.1"/>
    <property type="molecule type" value="Genomic_DNA"/>
</dbReference>
<dbReference type="AlphaFoldDB" id="A0A1G7MCI0"/>
<evidence type="ECO:0000313" key="3">
    <source>
        <dbReference type="Proteomes" id="UP000199045"/>
    </source>
</evidence>
<protein>
    <recommendedName>
        <fullName evidence="4">DUF2911 domain-containing protein</fullName>
    </recommendedName>
</protein>
<keyword evidence="1" id="KW-0732">Signal</keyword>
<sequence>MKLPLIIIMCFSLRAVAQQPYTASFIAKLGTDTVIVETYNMMHDHLYGKAFLRYPEDRIGVFNFHFHPDGSIQHYSMSYMKPDSSYVTSSGTEGMICENDTCTWFAGWAGLESEYVNKRAVRHIDFIGGWTPTLSLVEWNCMRLMHSGKQNLPITLVNDYIGTRDVSLTKGNNDTLIFGGPFLEYAKIKATNEGRIMSYDGIGTPWNYIVSKHAPIDVDEAAKRMSKTHKIGIPSPQAQVHFSFGKDTIRLRYGRPFKRGRVIFGGIVPYDSIWRTGANDPTEIDLPFDIQFGQTIVPKGKYSIYSIPRKGAWTLIFNTDLQQWPTDPNRSKDLALIPMKWRIPRQQTDQFTIDIEVLNDGGVIKFTWDQTEAFAPFRIVKR</sequence>
<reference evidence="3" key="1">
    <citation type="submission" date="2016-10" db="EMBL/GenBank/DDBJ databases">
        <authorList>
            <person name="Varghese N."/>
            <person name="Submissions S."/>
        </authorList>
    </citation>
    <scope>NUCLEOTIDE SEQUENCE [LARGE SCALE GENOMIC DNA]</scope>
    <source>
        <strain evidence="3">DSM 527</strain>
    </source>
</reference>
<evidence type="ECO:0000256" key="1">
    <source>
        <dbReference type="SAM" id="SignalP"/>
    </source>
</evidence>
<dbReference type="STRING" id="104663.SAMN04488121_102368"/>
<organism evidence="2 3">
    <name type="scientific">Chitinophaga filiformis</name>
    <name type="common">Myxococcus filiformis</name>
    <name type="synonym">Flexibacter filiformis</name>
    <dbReference type="NCBI Taxonomy" id="104663"/>
    <lineage>
        <taxon>Bacteria</taxon>
        <taxon>Pseudomonadati</taxon>
        <taxon>Bacteroidota</taxon>
        <taxon>Chitinophagia</taxon>
        <taxon>Chitinophagales</taxon>
        <taxon>Chitinophagaceae</taxon>
        <taxon>Chitinophaga</taxon>
    </lineage>
</organism>
<dbReference type="InterPro" id="IPR021314">
    <property type="entry name" value="DUF2911"/>
</dbReference>
<feature type="signal peptide" evidence="1">
    <location>
        <begin position="1"/>
        <end position="17"/>
    </location>
</feature>
<gene>
    <name evidence="2" type="ORF">SAMN04488121_102368</name>
</gene>
<feature type="chain" id="PRO_5011614749" description="DUF2911 domain-containing protein" evidence="1">
    <location>
        <begin position="18"/>
        <end position="382"/>
    </location>
</feature>